<dbReference type="GO" id="GO:0052856">
    <property type="term" value="F:NAD(P)HX epimerase activity"/>
    <property type="evidence" value="ECO:0007669"/>
    <property type="project" value="UniProtKB-EC"/>
</dbReference>
<evidence type="ECO:0000256" key="15">
    <source>
        <dbReference type="ARBA" id="ARBA00048238"/>
    </source>
</evidence>
<comment type="cofactor">
    <cofactor evidence="18">
        <name>K(+)</name>
        <dbReference type="ChEBI" id="CHEBI:29103"/>
    </cofactor>
    <text evidence="18">Binds 1 potassium ion per subunit.</text>
</comment>
<dbReference type="PANTHER" id="PTHR12592">
    <property type="entry name" value="ATP-DEPENDENT (S)-NAD(P)H-HYDRATE DEHYDRATASE FAMILY MEMBER"/>
    <property type="match status" value="1"/>
</dbReference>
<dbReference type="EC" id="4.2.1.136" evidence="17"/>
<comment type="catalytic activity">
    <reaction evidence="1 18">
        <text>(6R)-NADHX = (6S)-NADHX</text>
        <dbReference type="Rhea" id="RHEA:32215"/>
        <dbReference type="ChEBI" id="CHEBI:64074"/>
        <dbReference type="ChEBI" id="CHEBI:64075"/>
        <dbReference type="EC" id="5.1.99.6"/>
    </reaction>
</comment>
<feature type="domain" description="YjeF N-terminal" evidence="20">
    <location>
        <begin position="10"/>
        <end position="215"/>
    </location>
</feature>
<sequence>MLQAYAVSDVREAEARLLEETPDGELMRRASRGLADVVAERARQRQVRRVVVLAGPGSNGGDALHAGAVLAGEHDVEVVALAPQLHAGGEEAARSAGVTVHGTDPDGEELPAAVRDLIDAAEVVVDGMLGIGGRPGLSGMMRAAAETVPGTAYVIAVDLPSGADPDGVAAPEHCVVADETVTFGVRKPVHLLPATAPVVGEVTLVDIGLEVGVAPVVERVEHADVAGLWPVPAAGDDKYRRGVLGVIAGSEEFPGAAVLCTTSALEAGVGMVRYLGPERPEGLVLAACPEVVPGRGRIQAMVMGSGVPVTDGETSDRRQIQWFRQALASEVPLVVDAGALQLLGHWQRTGHLRCEAPTLLTPHAGELASLLSELREEEVSREDVEADPVRHARRAARSTGAVVLLKGAVTVIADPDPRVPVRTQADGPHWLATAGSGDVLAGLCGALMAAGVEPRDAGALAALVHGFAAHRANPGGPVRALSVARAVGPAVAALLTG</sequence>
<dbReference type="InterPro" id="IPR029056">
    <property type="entry name" value="Ribokinase-like"/>
</dbReference>
<keyword evidence="9 18" id="KW-0630">Potassium</keyword>
<reference evidence="21 22" key="1">
    <citation type="submission" date="2016-03" db="EMBL/GenBank/DDBJ databases">
        <title>Shallow-sea hydrothermal system.</title>
        <authorList>
            <person name="Tang K."/>
        </authorList>
    </citation>
    <scope>NUCLEOTIDE SEQUENCE [LARGE SCALE GENOMIC DNA]</scope>
    <source>
        <strain evidence="21 22">JLT9</strain>
    </source>
</reference>
<dbReference type="PROSITE" id="PS51385">
    <property type="entry name" value="YJEF_N"/>
    <property type="match status" value="1"/>
</dbReference>
<evidence type="ECO:0000256" key="6">
    <source>
        <dbReference type="ARBA" id="ARBA00022741"/>
    </source>
</evidence>
<evidence type="ECO:0000259" key="19">
    <source>
        <dbReference type="PROSITE" id="PS51383"/>
    </source>
</evidence>
<evidence type="ECO:0000256" key="13">
    <source>
        <dbReference type="ARBA" id="ARBA00023268"/>
    </source>
</evidence>
<feature type="binding site" evidence="17">
    <location>
        <position position="363"/>
    </location>
    <ligand>
        <name>(6S)-NADPHX</name>
        <dbReference type="ChEBI" id="CHEBI:64076"/>
    </ligand>
</feature>
<dbReference type="InterPro" id="IPR000631">
    <property type="entry name" value="CARKD"/>
</dbReference>
<dbReference type="GO" id="GO:0046496">
    <property type="term" value="P:nicotinamide nucleotide metabolic process"/>
    <property type="evidence" value="ECO:0007669"/>
    <property type="project" value="UniProtKB-UniRule"/>
</dbReference>
<dbReference type="InterPro" id="IPR004443">
    <property type="entry name" value="YjeF_N_dom"/>
</dbReference>
<comment type="catalytic activity">
    <reaction evidence="15 17 18">
        <text>(6S)-NADHX + ADP = AMP + phosphate + NADH + H(+)</text>
        <dbReference type="Rhea" id="RHEA:32223"/>
        <dbReference type="ChEBI" id="CHEBI:15378"/>
        <dbReference type="ChEBI" id="CHEBI:43474"/>
        <dbReference type="ChEBI" id="CHEBI:57945"/>
        <dbReference type="ChEBI" id="CHEBI:64074"/>
        <dbReference type="ChEBI" id="CHEBI:456215"/>
        <dbReference type="ChEBI" id="CHEBI:456216"/>
        <dbReference type="EC" id="4.2.1.136"/>
    </reaction>
</comment>
<evidence type="ECO:0000256" key="5">
    <source>
        <dbReference type="ARBA" id="ARBA00022723"/>
    </source>
</evidence>
<evidence type="ECO:0000256" key="7">
    <source>
        <dbReference type="ARBA" id="ARBA00022840"/>
    </source>
</evidence>
<keyword evidence="6 17" id="KW-0547">Nucleotide-binding</keyword>
<dbReference type="RefSeq" id="WP_066637823.1">
    <property type="nucleotide sequence ID" value="NZ_CP014989.1"/>
</dbReference>
<evidence type="ECO:0000256" key="18">
    <source>
        <dbReference type="PIRNR" id="PIRNR017184"/>
    </source>
</evidence>
<keyword evidence="8 17" id="KW-0521">NADP</keyword>
<evidence type="ECO:0000256" key="4">
    <source>
        <dbReference type="ARBA" id="ARBA00009524"/>
    </source>
</evidence>
<evidence type="ECO:0000256" key="17">
    <source>
        <dbReference type="HAMAP-Rule" id="MF_01965"/>
    </source>
</evidence>
<feature type="binding site" evidence="17">
    <location>
        <position position="437"/>
    </location>
    <ligand>
        <name>AMP</name>
        <dbReference type="ChEBI" id="CHEBI:456215"/>
    </ligand>
</feature>
<protein>
    <recommendedName>
        <fullName evidence="17">ADP-dependent (S)-NAD(P)H-hydrate dehydratase</fullName>
        <ecNumber evidence="17">4.2.1.136</ecNumber>
    </recommendedName>
    <alternativeName>
        <fullName evidence="17">ADP-dependent NAD(P)HX dehydratase</fullName>
    </alternativeName>
</protein>
<name>A0A1B1NB76_9MICO</name>
<dbReference type="Proteomes" id="UP000092482">
    <property type="component" value="Chromosome"/>
</dbReference>
<organism evidence="21 22">
    <name type="scientific">Serinicoccus hydrothermalis</name>
    <dbReference type="NCBI Taxonomy" id="1758689"/>
    <lineage>
        <taxon>Bacteria</taxon>
        <taxon>Bacillati</taxon>
        <taxon>Actinomycetota</taxon>
        <taxon>Actinomycetes</taxon>
        <taxon>Micrococcales</taxon>
        <taxon>Ornithinimicrobiaceae</taxon>
        <taxon>Serinicoccus</taxon>
    </lineage>
</organism>
<dbReference type="PIRSF" id="PIRSF017184">
    <property type="entry name" value="Nnr"/>
    <property type="match status" value="1"/>
</dbReference>
<proteinExistence type="inferred from homology"/>
<dbReference type="InterPro" id="IPR030677">
    <property type="entry name" value="Nnr"/>
</dbReference>
<dbReference type="KEGG" id="serj:SGUI_1293"/>
<keyword evidence="11 18" id="KW-0413">Isomerase</keyword>
<dbReference type="Gene3D" id="3.40.1190.20">
    <property type="match status" value="1"/>
</dbReference>
<keyword evidence="7 17" id="KW-0067">ATP-binding</keyword>
<evidence type="ECO:0000313" key="21">
    <source>
        <dbReference type="EMBL" id="ANS78689.1"/>
    </source>
</evidence>
<evidence type="ECO:0000256" key="16">
    <source>
        <dbReference type="ARBA" id="ARBA00049209"/>
    </source>
</evidence>
<dbReference type="PANTHER" id="PTHR12592:SF0">
    <property type="entry name" value="ATP-DEPENDENT (S)-NAD(P)H-HYDRATE DEHYDRATASE"/>
    <property type="match status" value="1"/>
</dbReference>
<evidence type="ECO:0000256" key="9">
    <source>
        <dbReference type="ARBA" id="ARBA00022958"/>
    </source>
</evidence>
<comment type="subunit">
    <text evidence="17">Homotetramer.</text>
</comment>
<evidence type="ECO:0000256" key="11">
    <source>
        <dbReference type="ARBA" id="ARBA00023235"/>
    </source>
</evidence>
<dbReference type="OrthoDB" id="9806925at2"/>
<dbReference type="GO" id="GO:0046872">
    <property type="term" value="F:metal ion binding"/>
    <property type="evidence" value="ECO:0007669"/>
    <property type="project" value="UniProtKB-UniRule"/>
</dbReference>
<dbReference type="STRING" id="1758689.SGUI_1293"/>
<keyword evidence="22" id="KW-1185">Reference proteome</keyword>
<comment type="catalytic activity">
    <reaction evidence="2 18">
        <text>(6R)-NADPHX = (6S)-NADPHX</text>
        <dbReference type="Rhea" id="RHEA:32227"/>
        <dbReference type="ChEBI" id="CHEBI:64076"/>
        <dbReference type="ChEBI" id="CHEBI:64077"/>
        <dbReference type="EC" id="5.1.99.6"/>
    </reaction>
</comment>
<comment type="similarity">
    <text evidence="17">Belongs to the NnrD/CARKD family.</text>
</comment>
<evidence type="ECO:0000256" key="2">
    <source>
        <dbReference type="ARBA" id="ARBA00000909"/>
    </source>
</evidence>
<feature type="binding site" evidence="17">
    <location>
        <position position="256"/>
    </location>
    <ligand>
        <name>(6S)-NADPHX</name>
        <dbReference type="ChEBI" id="CHEBI:64076"/>
    </ligand>
</feature>
<evidence type="ECO:0000256" key="14">
    <source>
        <dbReference type="ARBA" id="ARBA00025153"/>
    </source>
</evidence>
<dbReference type="GO" id="GO:0052855">
    <property type="term" value="F:ADP-dependent NAD(P)H-hydrate dehydratase activity"/>
    <property type="evidence" value="ECO:0007669"/>
    <property type="project" value="UniProtKB-UniRule"/>
</dbReference>
<dbReference type="SUPFAM" id="SSF53613">
    <property type="entry name" value="Ribokinase-like"/>
    <property type="match status" value="1"/>
</dbReference>
<dbReference type="PROSITE" id="PS51383">
    <property type="entry name" value="YJEF_C_3"/>
    <property type="match status" value="1"/>
</dbReference>
<evidence type="ECO:0000259" key="20">
    <source>
        <dbReference type="PROSITE" id="PS51385"/>
    </source>
</evidence>
<feature type="binding site" evidence="17">
    <location>
        <begin position="406"/>
        <end position="410"/>
    </location>
    <ligand>
        <name>AMP</name>
        <dbReference type="ChEBI" id="CHEBI:456215"/>
    </ligand>
</feature>
<keyword evidence="5 18" id="KW-0479">Metal-binding</keyword>
<comment type="similarity">
    <text evidence="4 18">In the C-terminal section; belongs to the NnrD/CARKD family.</text>
</comment>
<dbReference type="Gene3D" id="3.40.50.10260">
    <property type="entry name" value="YjeF N-terminal domain"/>
    <property type="match status" value="1"/>
</dbReference>
<evidence type="ECO:0000313" key="22">
    <source>
        <dbReference type="Proteomes" id="UP000092482"/>
    </source>
</evidence>
<keyword evidence="10 17" id="KW-0520">NAD</keyword>
<feature type="binding site" evidence="17">
    <location>
        <position position="306"/>
    </location>
    <ligand>
        <name>(6S)-NADPHX</name>
        <dbReference type="ChEBI" id="CHEBI:64076"/>
    </ligand>
</feature>
<comment type="cofactor">
    <cofactor evidence="17">
        <name>Mg(2+)</name>
        <dbReference type="ChEBI" id="CHEBI:18420"/>
    </cofactor>
</comment>
<keyword evidence="13" id="KW-0511">Multifunctional enzyme</keyword>
<keyword evidence="12 17" id="KW-0456">Lyase</keyword>
<feature type="domain" description="YjeF C-terminal" evidence="19">
    <location>
        <begin position="221"/>
        <end position="494"/>
    </location>
</feature>
<comment type="function">
    <text evidence="14 18">Bifunctional enzyme that catalyzes the epimerization of the S- and R-forms of NAD(P)HX and the dehydration of the S-form of NAD(P)HX at the expense of ADP, which is converted to AMP. This allows the repair of both epimers of NAD(P)HX, a damaged form of NAD(P)H that is a result of enzymatic or heat-dependent hydration.</text>
</comment>
<dbReference type="InterPro" id="IPR036652">
    <property type="entry name" value="YjeF_N_dom_sf"/>
</dbReference>
<dbReference type="SUPFAM" id="SSF64153">
    <property type="entry name" value="YjeF N-terminal domain-like"/>
    <property type="match status" value="1"/>
</dbReference>
<evidence type="ECO:0000256" key="12">
    <source>
        <dbReference type="ARBA" id="ARBA00023239"/>
    </source>
</evidence>
<accession>A0A1B1NB76</accession>
<dbReference type="PATRIC" id="fig|1758689.4.peg.1333"/>
<dbReference type="GO" id="GO:0005524">
    <property type="term" value="F:ATP binding"/>
    <property type="evidence" value="ECO:0007669"/>
    <property type="project" value="UniProtKB-UniRule"/>
</dbReference>
<evidence type="ECO:0000256" key="3">
    <source>
        <dbReference type="ARBA" id="ARBA00006001"/>
    </source>
</evidence>
<dbReference type="CDD" id="cd01171">
    <property type="entry name" value="YXKO-related"/>
    <property type="match status" value="1"/>
</dbReference>
<evidence type="ECO:0000256" key="10">
    <source>
        <dbReference type="ARBA" id="ARBA00023027"/>
    </source>
</evidence>
<feature type="binding site" evidence="17">
    <location>
        <position position="438"/>
    </location>
    <ligand>
        <name>(6S)-NADPHX</name>
        <dbReference type="ChEBI" id="CHEBI:64076"/>
    </ligand>
</feature>
<evidence type="ECO:0000256" key="8">
    <source>
        <dbReference type="ARBA" id="ARBA00022857"/>
    </source>
</evidence>
<dbReference type="EMBL" id="CP014989">
    <property type="protein sequence ID" value="ANS78689.1"/>
    <property type="molecule type" value="Genomic_DNA"/>
</dbReference>
<dbReference type="Pfam" id="PF01256">
    <property type="entry name" value="Carb_kinase"/>
    <property type="match status" value="1"/>
</dbReference>
<comment type="function">
    <text evidence="17">Catalyzes the dehydration of the S-form of NAD(P)HX at the expense of ADP, which is converted to AMP. Together with NAD(P)HX epimerase, which catalyzes the epimerization of the S- and R-forms, the enzyme allows the repair of both epimers of NAD(P)HX, a damaged form of NAD(P)H that is a result of enzymatic or heat-dependent hydration.</text>
</comment>
<dbReference type="GO" id="GO:0110051">
    <property type="term" value="P:metabolite repair"/>
    <property type="evidence" value="ECO:0007669"/>
    <property type="project" value="TreeGrafter"/>
</dbReference>
<gene>
    <name evidence="17" type="primary">nnrD</name>
    <name evidence="21" type="ORF">SGUI_1293</name>
</gene>
<comment type="similarity">
    <text evidence="3 18">In the N-terminal section; belongs to the NnrE/AIBP family.</text>
</comment>
<comment type="catalytic activity">
    <reaction evidence="16 17 18">
        <text>(6S)-NADPHX + ADP = AMP + phosphate + NADPH + H(+)</text>
        <dbReference type="Rhea" id="RHEA:32235"/>
        <dbReference type="ChEBI" id="CHEBI:15378"/>
        <dbReference type="ChEBI" id="CHEBI:43474"/>
        <dbReference type="ChEBI" id="CHEBI:57783"/>
        <dbReference type="ChEBI" id="CHEBI:64076"/>
        <dbReference type="ChEBI" id="CHEBI:456215"/>
        <dbReference type="ChEBI" id="CHEBI:456216"/>
        <dbReference type="EC" id="4.2.1.136"/>
    </reaction>
</comment>
<dbReference type="HAMAP" id="MF_01965">
    <property type="entry name" value="NADHX_dehydratase"/>
    <property type="match status" value="1"/>
</dbReference>
<dbReference type="Pfam" id="PF03853">
    <property type="entry name" value="YjeF_N"/>
    <property type="match status" value="1"/>
</dbReference>
<evidence type="ECO:0000256" key="1">
    <source>
        <dbReference type="ARBA" id="ARBA00000013"/>
    </source>
</evidence>
<dbReference type="AlphaFoldDB" id="A0A1B1NB76"/>